<proteinExistence type="predicted"/>
<protein>
    <submittedName>
        <fullName evidence="3">Alpha/beta hydrolase</fullName>
    </submittedName>
</protein>
<evidence type="ECO:0000313" key="4">
    <source>
        <dbReference type="Proteomes" id="UP000831963"/>
    </source>
</evidence>
<reference evidence="3 4" key="1">
    <citation type="submission" date="2021-06" db="EMBL/GenBank/DDBJ databases">
        <title>Genome-based taxonomic framework of Microbacterium strains isolated from marine environment, the description of four new species and reclassification of four preexisting species.</title>
        <authorList>
            <person name="Lee S.D."/>
            <person name="Kim S.-M."/>
            <person name="Byeon Y.-S."/>
            <person name="Yang H.L."/>
            <person name="Kim I.S."/>
        </authorList>
    </citation>
    <scope>NUCLEOTIDE SEQUENCE [LARGE SCALE GENOMIC DNA]</scope>
    <source>
        <strain evidence="3 4">SSW1-36</strain>
    </source>
</reference>
<dbReference type="Proteomes" id="UP000831963">
    <property type="component" value="Chromosome"/>
</dbReference>
<gene>
    <name evidence="3" type="ORF">KV396_16190</name>
</gene>
<dbReference type="InterPro" id="IPR000073">
    <property type="entry name" value="AB_hydrolase_1"/>
</dbReference>
<name>A0ABY4IWY1_9MICO</name>
<evidence type="ECO:0000259" key="2">
    <source>
        <dbReference type="Pfam" id="PF12697"/>
    </source>
</evidence>
<keyword evidence="1 3" id="KW-0378">Hydrolase</keyword>
<dbReference type="EMBL" id="CP078077">
    <property type="protein sequence ID" value="UPL15913.1"/>
    <property type="molecule type" value="Genomic_DNA"/>
</dbReference>
<dbReference type="InterPro" id="IPR050266">
    <property type="entry name" value="AB_hydrolase_sf"/>
</dbReference>
<sequence>MSARRIEVTTSDGVVLGAHDTGGDGVPLLLLHGWSQSQEMFRHQLTGFGARRVISFDMRGHGGSEAPTHGYRIARFAADLRDVLEALAVDRVDLLGWSMGASVAWSYLELFGDARVRSLVVVDQPAAVIAQSWMSEEERVRAGSILPVDGLVALADAVAGPEGESAVRAFLRGMFSGPVDEELWSFVMSEVARTPPHAAVPLLIDHGTQDWRDVVRGIRVPTLVIGCDGSHVPPESQRWLAERIPGARVHVFPRDIASSHFPFLENPEAFNAVVGAFLREVEHGALDSRPMH</sequence>
<feature type="domain" description="AB hydrolase-1" evidence="2">
    <location>
        <begin position="28"/>
        <end position="272"/>
    </location>
</feature>
<organism evidence="3 4">
    <name type="scientific">Microbacterium galbinum</name>
    <dbReference type="NCBI Taxonomy" id="2851646"/>
    <lineage>
        <taxon>Bacteria</taxon>
        <taxon>Bacillati</taxon>
        <taxon>Actinomycetota</taxon>
        <taxon>Actinomycetes</taxon>
        <taxon>Micrococcales</taxon>
        <taxon>Microbacteriaceae</taxon>
        <taxon>Microbacterium</taxon>
    </lineage>
</organism>
<dbReference type="PANTHER" id="PTHR43798:SF31">
    <property type="entry name" value="AB HYDROLASE SUPERFAMILY PROTEIN YCLE"/>
    <property type="match status" value="1"/>
</dbReference>
<keyword evidence="4" id="KW-1185">Reference proteome</keyword>
<dbReference type="PANTHER" id="PTHR43798">
    <property type="entry name" value="MONOACYLGLYCEROL LIPASE"/>
    <property type="match status" value="1"/>
</dbReference>
<dbReference type="RefSeq" id="WP_247956359.1">
    <property type="nucleotide sequence ID" value="NZ_CP078077.1"/>
</dbReference>
<dbReference type="GO" id="GO:0016787">
    <property type="term" value="F:hydrolase activity"/>
    <property type="evidence" value="ECO:0007669"/>
    <property type="project" value="UniProtKB-KW"/>
</dbReference>
<dbReference type="InterPro" id="IPR029058">
    <property type="entry name" value="AB_hydrolase_fold"/>
</dbReference>
<dbReference type="Pfam" id="PF12697">
    <property type="entry name" value="Abhydrolase_6"/>
    <property type="match status" value="1"/>
</dbReference>
<evidence type="ECO:0000313" key="3">
    <source>
        <dbReference type="EMBL" id="UPL15913.1"/>
    </source>
</evidence>
<dbReference type="SUPFAM" id="SSF53474">
    <property type="entry name" value="alpha/beta-Hydrolases"/>
    <property type="match status" value="1"/>
</dbReference>
<evidence type="ECO:0000256" key="1">
    <source>
        <dbReference type="ARBA" id="ARBA00022801"/>
    </source>
</evidence>
<dbReference type="Gene3D" id="3.40.50.1820">
    <property type="entry name" value="alpha/beta hydrolase"/>
    <property type="match status" value="1"/>
</dbReference>
<accession>A0ABY4IWY1</accession>